<dbReference type="AlphaFoldDB" id="A0AAD8NJT9"/>
<feature type="domain" description="Reverse transcriptase" evidence="1">
    <location>
        <begin position="1"/>
        <end position="70"/>
    </location>
</feature>
<dbReference type="FunFam" id="3.30.70.270:FF:000020">
    <property type="entry name" value="Transposon Tf2-6 polyprotein-like Protein"/>
    <property type="match status" value="1"/>
</dbReference>
<evidence type="ECO:0000313" key="2">
    <source>
        <dbReference type="EMBL" id="KAK1411557.1"/>
    </source>
</evidence>
<evidence type="ECO:0000313" key="3">
    <source>
        <dbReference type="Proteomes" id="UP001229421"/>
    </source>
</evidence>
<dbReference type="Gene3D" id="3.30.70.270">
    <property type="match status" value="2"/>
</dbReference>
<sequence length="316" mass="37015">MDLINRVCKPYLDKFLIVFIDDILIYSQSEEEHKGHLKLILELLAKEKLYAKFSKCEFWLREVHFLGHVINEQGIQVDPSKIEAVKQWKAPETPTEIRQLLGLASYYRRFIKNFSKIAKPLTTLTQKDIKYIWGPEQEEAFQSLKHMLCNAPILSLPNDTENFVVYCDASHQGLGCVLMQNEKVIAYTSRQLKENEKGHTTHDLELGVVVFALKIWRHYLYRKANDVADALSRKERIKQLRVRALGITVQTALKHRILQAQREAVERNTLKEELQCGAEREFETKPDEVLYFQGKIWIPNSDELRELIMHEAHKTW</sequence>
<accession>A0AAD8NJT9</accession>
<reference evidence="2" key="1">
    <citation type="journal article" date="2023" name="bioRxiv">
        <title>Improved chromosome-level genome assembly for marigold (Tagetes erecta).</title>
        <authorList>
            <person name="Jiang F."/>
            <person name="Yuan L."/>
            <person name="Wang S."/>
            <person name="Wang H."/>
            <person name="Xu D."/>
            <person name="Wang A."/>
            <person name="Fan W."/>
        </authorList>
    </citation>
    <scope>NUCLEOTIDE SEQUENCE</scope>
    <source>
        <strain evidence="2">WSJ</strain>
        <tissue evidence="2">Leaf</tissue>
    </source>
</reference>
<dbReference type="PROSITE" id="PS50878">
    <property type="entry name" value="RT_POL"/>
    <property type="match status" value="1"/>
</dbReference>
<dbReference type="InterPro" id="IPR043128">
    <property type="entry name" value="Rev_trsase/Diguanyl_cyclase"/>
</dbReference>
<dbReference type="InterPro" id="IPR000477">
    <property type="entry name" value="RT_dom"/>
</dbReference>
<keyword evidence="3" id="KW-1185">Reference proteome</keyword>
<dbReference type="PANTHER" id="PTHR33064:SF37">
    <property type="entry name" value="RIBONUCLEASE H"/>
    <property type="match status" value="1"/>
</dbReference>
<dbReference type="Proteomes" id="UP001229421">
    <property type="component" value="Unassembled WGS sequence"/>
</dbReference>
<dbReference type="Pfam" id="PF00078">
    <property type="entry name" value="RVT_1"/>
    <property type="match status" value="1"/>
</dbReference>
<dbReference type="InterPro" id="IPR051320">
    <property type="entry name" value="Viral_Replic_Matur_Polypro"/>
</dbReference>
<comment type="caution">
    <text evidence="2">The sequence shown here is derived from an EMBL/GenBank/DDBJ whole genome shotgun (WGS) entry which is preliminary data.</text>
</comment>
<protein>
    <recommendedName>
        <fullName evidence="1">Reverse transcriptase domain-containing protein</fullName>
    </recommendedName>
</protein>
<name>A0AAD8NJT9_TARER</name>
<dbReference type="InterPro" id="IPR041577">
    <property type="entry name" value="RT_RNaseH_2"/>
</dbReference>
<dbReference type="Pfam" id="PF17919">
    <property type="entry name" value="RT_RNaseH_2"/>
    <property type="match status" value="1"/>
</dbReference>
<dbReference type="InterPro" id="IPR043502">
    <property type="entry name" value="DNA/RNA_pol_sf"/>
</dbReference>
<evidence type="ECO:0000259" key="1">
    <source>
        <dbReference type="PROSITE" id="PS50878"/>
    </source>
</evidence>
<dbReference type="EMBL" id="JAUHHV010000010">
    <property type="protein sequence ID" value="KAK1411557.1"/>
    <property type="molecule type" value="Genomic_DNA"/>
</dbReference>
<dbReference type="PANTHER" id="PTHR33064">
    <property type="entry name" value="POL PROTEIN"/>
    <property type="match status" value="1"/>
</dbReference>
<dbReference type="SUPFAM" id="SSF56672">
    <property type="entry name" value="DNA/RNA polymerases"/>
    <property type="match status" value="1"/>
</dbReference>
<gene>
    <name evidence="2" type="ORF">QVD17_38107</name>
</gene>
<organism evidence="2 3">
    <name type="scientific">Tagetes erecta</name>
    <name type="common">African marigold</name>
    <dbReference type="NCBI Taxonomy" id="13708"/>
    <lineage>
        <taxon>Eukaryota</taxon>
        <taxon>Viridiplantae</taxon>
        <taxon>Streptophyta</taxon>
        <taxon>Embryophyta</taxon>
        <taxon>Tracheophyta</taxon>
        <taxon>Spermatophyta</taxon>
        <taxon>Magnoliopsida</taxon>
        <taxon>eudicotyledons</taxon>
        <taxon>Gunneridae</taxon>
        <taxon>Pentapetalae</taxon>
        <taxon>asterids</taxon>
        <taxon>campanulids</taxon>
        <taxon>Asterales</taxon>
        <taxon>Asteraceae</taxon>
        <taxon>Asteroideae</taxon>
        <taxon>Heliantheae alliance</taxon>
        <taxon>Tageteae</taxon>
        <taxon>Tagetes</taxon>
    </lineage>
</organism>
<proteinExistence type="predicted"/>